<dbReference type="Proteomes" id="UP001230328">
    <property type="component" value="Unassembled WGS sequence"/>
</dbReference>
<comment type="caution">
    <text evidence="2">The sequence shown here is derived from an EMBL/GenBank/DDBJ whole genome shotgun (WGS) entry which is preliminary data.</text>
</comment>
<evidence type="ECO:0000313" key="2">
    <source>
        <dbReference type="EMBL" id="MDQ1023457.1"/>
    </source>
</evidence>
<gene>
    <name evidence="2" type="ORF">QF035_001039</name>
</gene>
<dbReference type="Pfam" id="PF08241">
    <property type="entry name" value="Methyltransf_11"/>
    <property type="match status" value="1"/>
</dbReference>
<dbReference type="GO" id="GO:0008168">
    <property type="term" value="F:methyltransferase activity"/>
    <property type="evidence" value="ECO:0007669"/>
    <property type="project" value="UniProtKB-KW"/>
</dbReference>
<sequence>MTDETIVNTHQAEAWNGYEGTHWADHQTRYDNLNDDANAPLLTAARIKDTDAVVDVGCGNGRLTRLAAGRGARALGVDLSVPMLERARASAAEEKLDNVSFVQGDAQVYPFPEAGFDVAVSRFGVMFFADPVAAFANIGRALRPGGRLAFVCPQAFSRMEQSVIFAAVAEHVPLPDLSQDTKTGPASFADPERTTGVLRDAGFEDADAEAIERTQVWGTDAEDAATFLFGWGPMRHWLRDTDPQATEHARRAAVDAFRAYESDTGVRLTSRLWLVTATWPGVA</sequence>
<keyword evidence="3" id="KW-1185">Reference proteome</keyword>
<dbReference type="PANTHER" id="PTHR43861:SF1">
    <property type="entry name" value="TRANS-ACONITATE 2-METHYLTRANSFERASE"/>
    <property type="match status" value="1"/>
</dbReference>
<dbReference type="RefSeq" id="WP_307518502.1">
    <property type="nucleotide sequence ID" value="NZ_JAUSZI010000002.1"/>
</dbReference>
<dbReference type="EMBL" id="JAUSZI010000002">
    <property type="protein sequence ID" value="MDQ1023457.1"/>
    <property type="molecule type" value="Genomic_DNA"/>
</dbReference>
<dbReference type="CDD" id="cd02440">
    <property type="entry name" value="AdoMet_MTases"/>
    <property type="match status" value="1"/>
</dbReference>
<reference evidence="2 3" key="1">
    <citation type="submission" date="2023-07" db="EMBL/GenBank/DDBJ databases">
        <title>Comparative genomics of wheat-associated soil bacteria to identify genetic determinants of phenazine resistance.</title>
        <authorList>
            <person name="Mouncey N."/>
        </authorList>
    </citation>
    <scope>NUCLEOTIDE SEQUENCE [LARGE SCALE GENOMIC DNA]</scope>
    <source>
        <strain evidence="2 3">V2I4</strain>
    </source>
</reference>
<evidence type="ECO:0000313" key="3">
    <source>
        <dbReference type="Proteomes" id="UP001230328"/>
    </source>
</evidence>
<feature type="domain" description="Methyltransferase type 11" evidence="1">
    <location>
        <begin position="54"/>
        <end position="150"/>
    </location>
</feature>
<name>A0ABU0SJ40_9ACTN</name>
<dbReference type="PANTHER" id="PTHR43861">
    <property type="entry name" value="TRANS-ACONITATE 2-METHYLTRANSFERASE-RELATED"/>
    <property type="match status" value="1"/>
</dbReference>
<evidence type="ECO:0000259" key="1">
    <source>
        <dbReference type="Pfam" id="PF08241"/>
    </source>
</evidence>
<accession>A0ABU0SJ40</accession>
<dbReference type="Gene3D" id="3.40.50.150">
    <property type="entry name" value="Vaccinia Virus protein VP39"/>
    <property type="match status" value="1"/>
</dbReference>
<proteinExistence type="predicted"/>
<dbReference type="SUPFAM" id="SSF53335">
    <property type="entry name" value="S-adenosyl-L-methionine-dependent methyltransferases"/>
    <property type="match status" value="1"/>
</dbReference>
<organism evidence="2 3">
    <name type="scientific">Streptomyces umbrinus</name>
    <dbReference type="NCBI Taxonomy" id="67370"/>
    <lineage>
        <taxon>Bacteria</taxon>
        <taxon>Bacillati</taxon>
        <taxon>Actinomycetota</taxon>
        <taxon>Actinomycetes</taxon>
        <taxon>Kitasatosporales</taxon>
        <taxon>Streptomycetaceae</taxon>
        <taxon>Streptomyces</taxon>
        <taxon>Streptomyces phaeochromogenes group</taxon>
    </lineage>
</organism>
<keyword evidence="2" id="KW-0489">Methyltransferase</keyword>
<keyword evidence="2" id="KW-0808">Transferase</keyword>
<dbReference type="InterPro" id="IPR013216">
    <property type="entry name" value="Methyltransf_11"/>
</dbReference>
<dbReference type="GO" id="GO:0032259">
    <property type="term" value="P:methylation"/>
    <property type="evidence" value="ECO:0007669"/>
    <property type="project" value="UniProtKB-KW"/>
</dbReference>
<dbReference type="InterPro" id="IPR029063">
    <property type="entry name" value="SAM-dependent_MTases_sf"/>
</dbReference>
<protein>
    <submittedName>
        <fullName evidence="2">SAM-dependent methyltransferase</fullName>
    </submittedName>
</protein>